<comment type="similarity">
    <text evidence="1">Belongs to the protein disulfide isomerase family.</text>
</comment>
<dbReference type="InterPro" id="IPR036249">
    <property type="entry name" value="Thioredoxin-like_sf"/>
</dbReference>
<evidence type="ECO:0000313" key="6">
    <source>
        <dbReference type="Proteomes" id="UP000037460"/>
    </source>
</evidence>
<evidence type="ECO:0000256" key="3">
    <source>
        <dbReference type="SAM" id="SignalP"/>
    </source>
</evidence>
<proteinExistence type="inferred from homology"/>
<feature type="signal peptide" evidence="3">
    <location>
        <begin position="1"/>
        <end position="20"/>
    </location>
</feature>
<gene>
    <name evidence="5" type="ORF">Ctob_015626</name>
</gene>
<evidence type="ECO:0000259" key="4">
    <source>
        <dbReference type="PROSITE" id="PS51352"/>
    </source>
</evidence>
<protein>
    <submittedName>
        <fullName evidence="5">Protein disulfide isomerase</fullName>
    </submittedName>
</protein>
<dbReference type="PROSITE" id="PS51352">
    <property type="entry name" value="THIOREDOXIN_2"/>
    <property type="match status" value="2"/>
</dbReference>
<accession>A0A0M0LQM0</accession>
<dbReference type="CDD" id="cd02961">
    <property type="entry name" value="PDI_a_family"/>
    <property type="match status" value="1"/>
</dbReference>
<dbReference type="InterPro" id="IPR017937">
    <property type="entry name" value="Thioredoxin_CS"/>
</dbReference>
<keyword evidence="5" id="KW-0413">Isomerase</keyword>
<dbReference type="GO" id="GO:0006457">
    <property type="term" value="P:protein folding"/>
    <property type="evidence" value="ECO:0007669"/>
    <property type="project" value="TreeGrafter"/>
</dbReference>
<dbReference type="OrthoDB" id="427280at2759"/>
<comment type="caution">
    <text evidence="5">The sequence shown here is derived from an EMBL/GenBank/DDBJ whole genome shotgun (WGS) entry which is preliminary data.</text>
</comment>
<dbReference type="PANTHER" id="PTHR18929">
    <property type="entry name" value="PROTEIN DISULFIDE ISOMERASE"/>
    <property type="match status" value="1"/>
</dbReference>
<feature type="domain" description="Thioredoxin" evidence="4">
    <location>
        <begin position="12"/>
        <end position="126"/>
    </location>
</feature>
<feature type="region of interest" description="Disordered" evidence="2">
    <location>
        <begin position="474"/>
        <end position="494"/>
    </location>
</feature>
<dbReference type="AlphaFoldDB" id="A0A0M0LQM0"/>
<dbReference type="Proteomes" id="UP000037460">
    <property type="component" value="Unassembled WGS sequence"/>
</dbReference>
<feature type="chain" id="PRO_5005603546" evidence="3">
    <location>
        <begin position="21"/>
        <end position="494"/>
    </location>
</feature>
<dbReference type="PANTHER" id="PTHR18929:SF240">
    <property type="entry name" value="PROTEIN DISULFIDE-ISOMERASE"/>
    <property type="match status" value="1"/>
</dbReference>
<organism evidence="5 6">
    <name type="scientific">Chrysochromulina tobinii</name>
    <dbReference type="NCBI Taxonomy" id="1460289"/>
    <lineage>
        <taxon>Eukaryota</taxon>
        <taxon>Haptista</taxon>
        <taxon>Haptophyta</taxon>
        <taxon>Prymnesiophyceae</taxon>
        <taxon>Prymnesiales</taxon>
        <taxon>Chrysochromulinaceae</taxon>
        <taxon>Chrysochromulina</taxon>
    </lineage>
</organism>
<evidence type="ECO:0000256" key="2">
    <source>
        <dbReference type="SAM" id="MobiDB-lite"/>
    </source>
</evidence>
<dbReference type="InterPro" id="IPR013766">
    <property type="entry name" value="Thioredoxin_domain"/>
</dbReference>
<reference evidence="6" key="1">
    <citation type="journal article" date="2015" name="PLoS Genet.">
        <title>Genome Sequence and Transcriptome Analyses of Chrysochromulina tobin: Metabolic Tools for Enhanced Algal Fitness in the Prominent Order Prymnesiales (Haptophyceae).</title>
        <authorList>
            <person name="Hovde B.T."/>
            <person name="Deodato C.R."/>
            <person name="Hunsperger H.M."/>
            <person name="Ryken S.A."/>
            <person name="Yost W."/>
            <person name="Jha R.K."/>
            <person name="Patterson J."/>
            <person name="Monnat R.J. Jr."/>
            <person name="Barlow S.B."/>
            <person name="Starkenburg S.R."/>
            <person name="Cattolico R.A."/>
        </authorList>
    </citation>
    <scope>NUCLEOTIDE SEQUENCE</scope>
    <source>
        <strain evidence="6">CCMP291</strain>
    </source>
</reference>
<name>A0A0M0LQM0_9EUKA</name>
<dbReference type="GO" id="GO:0003756">
    <property type="term" value="F:protein disulfide isomerase activity"/>
    <property type="evidence" value="ECO:0007669"/>
    <property type="project" value="TreeGrafter"/>
</dbReference>
<dbReference type="Pfam" id="PF00085">
    <property type="entry name" value="Thioredoxin"/>
    <property type="match status" value="2"/>
</dbReference>
<keyword evidence="6" id="KW-1185">Reference proteome</keyword>
<dbReference type="CDD" id="cd02995">
    <property type="entry name" value="PDI_a_PDI_a'_C"/>
    <property type="match status" value="1"/>
</dbReference>
<dbReference type="SUPFAM" id="SSF52833">
    <property type="entry name" value="Thioredoxin-like"/>
    <property type="match status" value="3"/>
</dbReference>
<evidence type="ECO:0000256" key="1">
    <source>
        <dbReference type="ARBA" id="ARBA00006347"/>
    </source>
</evidence>
<dbReference type="GO" id="GO:0005783">
    <property type="term" value="C:endoplasmic reticulum"/>
    <property type="evidence" value="ECO:0007669"/>
    <property type="project" value="TreeGrafter"/>
</dbReference>
<feature type="domain" description="Thioredoxin" evidence="4">
    <location>
        <begin position="349"/>
        <end position="465"/>
    </location>
</feature>
<evidence type="ECO:0000313" key="5">
    <source>
        <dbReference type="EMBL" id="KOO53008.1"/>
    </source>
</evidence>
<dbReference type="PROSITE" id="PS00194">
    <property type="entry name" value="THIOREDOXIN_1"/>
    <property type="match status" value="1"/>
</dbReference>
<dbReference type="GO" id="GO:0034976">
    <property type="term" value="P:response to endoplasmic reticulum stress"/>
    <property type="evidence" value="ECO:0007669"/>
    <property type="project" value="TreeGrafter"/>
</dbReference>
<dbReference type="Gene3D" id="3.40.30.10">
    <property type="entry name" value="Glutaredoxin"/>
    <property type="match status" value="3"/>
</dbReference>
<keyword evidence="3" id="KW-0732">Signal</keyword>
<sequence>MARAALVVALWALLSTHTHAASVPKLASTDAFDAFREQNAGFALLVYAPWCGHSRALLPEFDSAAASSSTPFAKVDGTEAEELATRLDIKGYPTLLFIHRGDGPPIEFDGRRDASTISRWVASKAAPSLAELHSSSDVLAFAKGKPIALVLFAPNGLSSAEAEALRGVAAASTLPCAVATSDPADGALGLGALTPPVLVALTQHDAKHYTLGPPLSHKAMLHFGRSHALPSVVAYATGAMEEAIFGTEVPAHLLLFHAGPVDDALASSLAELGASLRGRALVATVNVNAHAEVASYFDVGPSGSLPTPTLMGFALANGTKFAHAGALSASAMGAFADKVLRGEATAHLRSQPEPAPSGPLVELVGSSFARVAFDPAKDVLVQFYSPTCGHCAKLKPVYAKVAAKFADDESMVVAQIDAVANDVPGLEPEGYPTIVLYSKANKEGVEYDGSRDMHDLVQFVQDARAGRNHIGGVPDGVGSAGLHPDEDDGFRVEL</sequence>
<dbReference type="EMBL" id="JWZX01000423">
    <property type="protein sequence ID" value="KOO53008.1"/>
    <property type="molecule type" value="Genomic_DNA"/>
</dbReference>